<dbReference type="RefSeq" id="WP_314516756.1">
    <property type="nucleotide sequence ID" value="NZ_JASJOU010000014.1"/>
</dbReference>
<comment type="caution">
    <text evidence="2">The sequence shown here is derived from an EMBL/GenBank/DDBJ whole genome shotgun (WGS) entry which is preliminary data.</text>
</comment>
<evidence type="ECO:0000256" key="1">
    <source>
        <dbReference type="SAM" id="Phobius"/>
    </source>
</evidence>
<keyword evidence="3" id="KW-1185">Reference proteome</keyword>
<evidence type="ECO:0000313" key="2">
    <source>
        <dbReference type="EMBL" id="MDJ1505007.1"/>
    </source>
</evidence>
<dbReference type="AlphaFoldDB" id="A0AAE3UIW7"/>
<keyword evidence="1" id="KW-0472">Membrane</keyword>
<gene>
    <name evidence="2" type="ORF">QNI22_30370</name>
</gene>
<reference evidence="2" key="1">
    <citation type="submission" date="2023-05" db="EMBL/GenBank/DDBJ databases">
        <authorList>
            <person name="Zhang X."/>
        </authorList>
    </citation>
    <scope>NUCLEOTIDE SEQUENCE</scope>
    <source>
        <strain evidence="2">BD1B2-1</strain>
    </source>
</reference>
<name>A0AAE3UIW7_9BACT</name>
<sequence>MNTRMRSHWAKGITSIRVVEKLPRNSPAAVNKRTGEMLVMRSYWESLNDDQKKFIREHENAHLTAQTKNELLADEIAFSEYVKGGNSLKNAVNVLADTLQPNSNPEHYKRLYNQTVRALAHDKKISLTEAEKLLKQKATTMNTGIMNNTLLANGRLYRQYQPNRVYNASHNFEQEHEMFLGGLGRALGNIGKSVAGVATFGLTNKVIKTADDKDREKAAKETAVQQTAAAELAQQTSLVQQQQKDALAAQQLAVKEAELKAASDKEKKKLYWIMGGGGAALLIVIIILFMTKK</sequence>
<protein>
    <submittedName>
        <fullName evidence="2">Uncharacterized protein</fullName>
    </submittedName>
</protein>
<dbReference type="EMBL" id="JASJOU010000014">
    <property type="protein sequence ID" value="MDJ1505007.1"/>
    <property type="molecule type" value="Genomic_DNA"/>
</dbReference>
<feature type="transmembrane region" description="Helical" evidence="1">
    <location>
        <begin position="270"/>
        <end position="290"/>
    </location>
</feature>
<keyword evidence="1" id="KW-0812">Transmembrane</keyword>
<proteinExistence type="predicted"/>
<dbReference type="Proteomes" id="UP001232063">
    <property type="component" value="Unassembled WGS sequence"/>
</dbReference>
<keyword evidence="1" id="KW-1133">Transmembrane helix</keyword>
<accession>A0AAE3UIW7</accession>
<evidence type="ECO:0000313" key="3">
    <source>
        <dbReference type="Proteomes" id="UP001232063"/>
    </source>
</evidence>
<organism evidence="2 3">
    <name type="scientific">Xanthocytophaga agilis</name>
    <dbReference type="NCBI Taxonomy" id="3048010"/>
    <lineage>
        <taxon>Bacteria</taxon>
        <taxon>Pseudomonadati</taxon>
        <taxon>Bacteroidota</taxon>
        <taxon>Cytophagia</taxon>
        <taxon>Cytophagales</taxon>
        <taxon>Rhodocytophagaceae</taxon>
        <taxon>Xanthocytophaga</taxon>
    </lineage>
</organism>